<dbReference type="Proteomes" id="UP000334990">
    <property type="component" value="Unassembled WGS sequence"/>
</dbReference>
<dbReference type="CDD" id="cd00609">
    <property type="entry name" value="AAT_like"/>
    <property type="match status" value="1"/>
</dbReference>
<evidence type="ECO:0000256" key="3">
    <source>
        <dbReference type="ARBA" id="ARBA00023015"/>
    </source>
</evidence>
<comment type="similarity">
    <text evidence="1">In the C-terminal section; belongs to the class-I pyridoxal-phosphate-dependent aminotransferase family.</text>
</comment>
<dbReference type="InterPro" id="IPR051446">
    <property type="entry name" value="HTH_trans_reg/aminotransferase"/>
</dbReference>
<dbReference type="GO" id="GO:0003677">
    <property type="term" value="F:DNA binding"/>
    <property type="evidence" value="ECO:0007669"/>
    <property type="project" value="UniProtKB-KW"/>
</dbReference>
<dbReference type="SMART" id="SM00345">
    <property type="entry name" value="HTH_GNTR"/>
    <property type="match status" value="1"/>
</dbReference>
<dbReference type="SUPFAM" id="SSF53383">
    <property type="entry name" value="PLP-dependent transferases"/>
    <property type="match status" value="1"/>
</dbReference>
<dbReference type="InterPro" id="IPR000524">
    <property type="entry name" value="Tscrpt_reg_HTH_GntR"/>
</dbReference>
<dbReference type="Gene3D" id="3.40.640.10">
    <property type="entry name" value="Type I PLP-dependent aspartate aminotransferase-like (Major domain)"/>
    <property type="match status" value="1"/>
</dbReference>
<keyword evidence="4" id="KW-0238">DNA-binding</keyword>
<organism evidence="7 8">
    <name type="scientific">Acrocarpospora corrugata</name>
    <dbReference type="NCBI Taxonomy" id="35763"/>
    <lineage>
        <taxon>Bacteria</taxon>
        <taxon>Bacillati</taxon>
        <taxon>Actinomycetota</taxon>
        <taxon>Actinomycetes</taxon>
        <taxon>Streptosporangiales</taxon>
        <taxon>Streptosporangiaceae</taxon>
        <taxon>Acrocarpospora</taxon>
    </lineage>
</organism>
<dbReference type="GO" id="GO:0030170">
    <property type="term" value="F:pyridoxal phosphate binding"/>
    <property type="evidence" value="ECO:0007669"/>
    <property type="project" value="InterPro"/>
</dbReference>
<evidence type="ECO:0000256" key="1">
    <source>
        <dbReference type="ARBA" id="ARBA00005384"/>
    </source>
</evidence>
<dbReference type="InterPro" id="IPR004839">
    <property type="entry name" value="Aminotransferase_I/II_large"/>
</dbReference>
<dbReference type="InterPro" id="IPR015421">
    <property type="entry name" value="PyrdxlP-dep_Trfase_major"/>
</dbReference>
<evidence type="ECO:0000256" key="5">
    <source>
        <dbReference type="ARBA" id="ARBA00023163"/>
    </source>
</evidence>
<comment type="caution">
    <text evidence="7">The sequence shown here is derived from an EMBL/GenBank/DDBJ whole genome shotgun (WGS) entry which is preliminary data.</text>
</comment>
<dbReference type="EMBL" id="BLAD01000073">
    <property type="protein sequence ID" value="GES03846.1"/>
    <property type="molecule type" value="Genomic_DNA"/>
</dbReference>
<keyword evidence="8" id="KW-1185">Reference proteome</keyword>
<feature type="domain" description="HTH gntR-type" evidence="6">
    <location>
        <begin position="18"/>
        <end position="86"/>
    </location>
</feature>
<dbReference type="Pfam" id="PF00155">
    <property type="entry name" value="Aminotran_1_2"/>
    <property type="match status" value="1"/>
</dbReference>
<dbReference type="InterPro" id="IPR015424">
    <property type="entry name" value="PyrdxlP-dep_Trfase"/>
</dbReference>
<keyword evidence="5" id="KW-0804">Transcription</keyword>
<proteinExistence type="inferred from homology"/>
<name>A0A5M3W521_9ACTN</name>
<dbReference type="SUPFAM" id="SSF46785">
    <property type="entry name" value="Winged helix' DNA-binding domain"/>
    <property type="match status" value="1"/>
</dbReference>
<dbReference type="InterPro" id="IPR036390">
    <property type="entry name" value="WH_DNA-bd_sf"/>
</dbReference>
<dbReference type="AlphaFoldDB" id="A0A5M3W521"/>
<dbReference type="PROSITE" id="PS50949">
    <property type="entry name" value="HTH_GNTR"/>
    <property type="match status" value="1"/>
</dbReference>
<dbReference type="Gene3D" id="1.10.10.10">
    <property type="entry name" value="Winged helix-like DNA-binding domain superfamily/Winged helix DNA-binding domain"/>
    <property type="match status" value="1"/>
</dbReference>
<dbReference type="PANTHER" id="PTHR46577">
    <property type="entry name" value="HTH-TYPE TRANSCRIPTIONAL REGULATORY PROTEIN GABR"/>
    <property type="match status" value="1"/>
</dbReference>
<accession>A0A5M3W521</accession>
<dbReference type="Pfam" id="PF00392">
    <property type="entry name" value="GntR"/>
    <property type="match status" value="1"/>
</dbReference>
<dbReference type="RefSeq" id="WP_246239265.1">
    <property type="nucleotide sequence ID" value="NZ_BAAABN010000042.1"/>
</dbReference>
<keyword evidence="2" id="KW-0663">Pyridoxal phosphate</keyword>
<evidence type="ECO:0000256" key="2">
    <source>
        <dbReference type="ARBA" id="ARBA00022898"/>
    </source>
</evidence>
<evidence type="ECO:0000313" key="8">
    <source>
        <dbReference type="Proteomes" id="UP000334990"/>
    </source>
</evidence>
<evidence type="ECO:0000313" key="7">
    <source>
        <dbReference type="EMBL" id="GES03846.1"/>
    </source>
</evidence>
<dbReference type="PANTHER" id="PTHR46577:SF1">
    <property type="entry name" value="HTH-TYPE TRANSCRIPTIONAL REGULATORY PROTEIN GABR"/>
    <property type="match status" value="1"/>
</dbReference>
<keyword evidence="3" id="KW-0805">Transcription regulation</keyword>
<dbReference type="InterPro" id="IPR036388">
    <property type="entry name" value="WH-like_DNA-bd_sf"/>
</dbReference>
<evidence type="ECO:0000259" key="6">
    <source>
        <dbReference type="PROSITE" id="PS50949"/>
    </source>
</evidence>
<reference evidence="7 8" key="1">
    <citation type="submission" date="2019-10" db="EMBL/GenBank/DDBJ databases">
        <title>Whole genome shotgun sequence of Acrocarpospora corrugata NBRC 13972.</title>
        <authorList>
            <person name="Ichikawa N."/>
            <person name="Kimura A."/>
            <person name="Kitahashi Y."/>
            <person name="Komaki H."/>
            <person name="Oguchi A."/>
        </authorList>
    </citation>
    <scope>NUCLEOTIDE SEQUENCE [LARGE SCALE GENOMIC DNA]</scope>
    <source>
        <strain evidence="7 8">NBRC 13972</strain>
    </source>
</reference>
<protein>
    <submittedName>
        <fullName evidence="7">GntR family transcriptional regulator</fullName>
    </submittedName>
</protein>
<dbReference type="GO" id="GO:0003700">
    <property type="term" value="F:DNA-binding transcription factor activity"/>
    <property type="evidence" value="ECO:0007669"/>
    <property type="project" value="InterPro"/>
</dbReference>
<sequence>MDCERMVGLLGRWASGRGPLYLLLAIRLRALIDDGLLPPGSALPPDRVLARRLAVGRGTVVAAYDLLQQEGRLVRRQGSGTRVAEAELPATRAADGVTNPLLLHVLDPPDGVTLLTCAAPIEPPPELIEAYQTAILRLSRIRHDIGYHPAGYPDLRRALAEYYRRRGLPTEPDQILVTTGGQQAISLITALLVAPGDTVRIETPTYPSAIEIFRDAGALLSPCDLAEAHELGLLAPREPEVGKPALAYLIPTAHNPTGLIMPPLARRRLARWAAEADVPVIDDEVPAELCFDGEVPLPLAAYAAGEQLITIASLSKLIWGGLRVGWTRAAAPVISRLARLRAIHDLGGDVLAQLAAVTLLDRLDEVRDTRIAILQRRHDHLRAQLSAQLPTWSHDPALGGQTLWVRLPRGDAGAFAQLTARHGVAVPPGPAFDPAGEHVDRLRLPFVHPEAELTESVTRLAAAWAEYDGTRRRASLHPLVV</sequence>
<evidence type="ECO:0000256" key="4">
    <source>
        <dbReference type="ARBA" id="ARBA00023125"/>
    </source>
</evidence>
<gene>
    <name evidence="7" type="ORF">Acor_59120</name>
</gene>
<dbReference type="CDD" id="cd07377">
    <property type="entry name" value="WHTH_GntR"/>
    <property type="match status" value="1"/>
</dbReference>